<reference evidence="2" key="1">
    <citation type="journal article" date="2019" name="Int. J. Syst. Evol. Microbiol.">
        <title>The Global Catalogue of Microorganisms (GCM) 10K type strain sequencing project: providing services to taxonomists for standard genome sequencing and annotation.</title>
        <authorList>
            <consortium name="The Broad Institute Genomics Platform"/>
            <consortium name="The Broad Institute Genome Sequencing Center for Infectious Disease"/>
            <person name="Wu L."/>
            <person name="Ma J."/>
        </authorList>
    </citation>
    <scope>NUCLEOTIDE SEQUENCE [LARGE SCALE GENOMIC DNA]</scope>
    <source>
        <strain evidence="2">JCM 3296</strain>
    </source>
</reference>
<proteinExistence type="predicted"/>
<organism evidence="1 2">
    <name type="scientific">Lentzea flava</name>
    <dbReference type="NCBI Taxonomy" id="103732"/>
    <lineage>
        <taxon>Bacteria</taxon>
        <taxon>Bacillati</taxon>
        <taxon>Actinomycetota</taxon>
        <taxon>Actinomycetes</taxon>
        <taxon>Pseudonocardiales</taxon>
        <taxon>Pseudonocardiaceae</taxon>
        <taxon>Lentzea</taxon>
    </lineage>
</organism>
<sequence length="67" mass="7219">MLDGWQEVDTAIAGGQIVLRDGHATEVDEDGLRSDHLDALESFSSRCLGVDMAPLARAALRRDRPAA</sequence>
<evidence type="ECO:0000313" key="2">
    <source>
        <dbReference type="Proteomes" id="UP000649573"/>
    </source>
</evidence>
<dbReference type="Proteomes" id="UP000649573">
    <property type="component" value="Unassembled WGS sequence"/>
</dbReference>
<name>A0ABQ2VIB4_9PSEU</name>
<comment type="caution">
    <text evidence="1">The sequence shown here is derived from an EMBL/GenBank/DDBJ whole genome shotgun (WGS) entry which is preliminary data.</text>
</comment>
<dbReference type="EMBL" id="BMRE01000110">
    <property type="protein sequence ID" value="GGU87150.1"/>
    <property type="molecule type" value="Genomic_DNA"/>
</dbReference>
<protein>
    <submittedName>
        <fullName evidence="1">Uncharacterized protein</fullName>
    </submittedName>
</protein>
<gene>
    <name evidence="1" type="ORF">GCM10010178_91290</name>
</gene>
<accession>A0ABQ2VIB4</accession>
<keyword evidence="2" id="KW-1185">Reference proteome</keyword>
<evidence type="ECO:0000313" key="1">
    <source>
        <dbReference type="EMBL" id="GGU87150.1"/>
    </source>
</evidence>